<dbReference type="PROSITE" id="PS50893">
    <property type="entry name" value="ABC_TRANSPORTER_2"/>
    <property type="match status" value="1"/>
</dbReference>
<keyword evidence="1" id="KW-0813">Transport</keyword>
<dbReference type="PANTHER" id="PTHR42939:SF3">
    <property type="entry name" value="ABC TRANSPORTER ATP-BINDING COMPONENT"/>
    <property type="match status" value="1"/>
</dbReference>
<dbReference type="Pfam" id="PF00005">
    <property type="entry name" value="ABC_tran"/>
    <property type="match status" value="1"/>
</dbReference>
<evidence type="ECO:0000256" key="2">
    <source>
        <dbReference type="ARBA" id="ARBA00022741"/>
    </source>
</evidence>
<evidence type="ECO:0000313" key="6">
    <source>
        <dbReference type="Proteomes" id="UP001529340"/>
    </source>
</evidence>
<feature type="domain" description="ABC transporter" evidence="4">
    <location>
        <begin position="2"/>
        <end position="226"/>
    </location>
</feature>
<proteinExistence type="predicted"/>
<name>A0ABT7UC56_9FIRM</name>
<evidence type="ECO:0000259" key="4">
    <source>
        <dbReference type="PROSITE" id="PS50893"/>
    </source>
</evidence>
<reference evidence="5" key="1">
    <citation type="submission" date="2023-06" db="EMBL/GenBank/DDBJ databases">
        <title>Identification and characterization of horizontal gene transfer across gut microbiota members of farm animals based on homology search.</title>
        <authorList>
            <person name="Schwarzerova J."/>
            <person name="Nykrynova M."/>
            <person name="Jureckova K."/>
            <person name="Cejkova D."/>
            <person name="Rychlik I."/>
        </authorList>
    </citation>
    <scope>NUCLEOTIDE SEQUENCE</scope>
    <source>
        <strain evidence="5">ET39</strain>
    </source>
</reference>
<dbReference type="Proteomes" id="UP001529340">
    <property type="component" value="Unassembled WGS sequence"/>
</dbReference>
<dbReference type="InterPro" id="IPR003593">
    <property type="entry name" value="AAA+_ATPase"/>
</dbReference>
<dbReference type="RefSeq" id="WP_289607669.1">
    <property type="nucleotide sequence ID" value="NZ_JAUDCG010000021.1"/>
</dbReference>
<evidence type="ECO:0000256" key="3">
    <source>
        <dbReference type="ARBA" id="ARBA00022840"/>
    </source>
</evidence>
<dbReference type="InterPro" id="IPR051782">
    <property type="entry name" value="ABC_Transporter_VariousFunc"/>
</dbReference>
<dbReference type="SMART" id="SM00382">
    <property type="entry name" value="AAA"/>
    <property type="match status" value="1"/>
</dbReference>
<protein>
    <submittedName>
        <fullName evidence="5">ABC transporter ATP-binding protein</fullName>
    </submittedName>
</protein>
<evidence type="ECO:0000313" key="5">
    <source>
        <dbReference type="EMBL" id="MDM8157206.1"/>
    </source>
</evidence>
<gene>
    <name evidence="5" type="ORF">QUV96_06070</name>
</gene>
<dbReference type="InterPro" id="IPR027417">
    <property type="entry name" value="P-loop_NTPase"/>
</dbReference>
<dbReference type="EMBL" id="JAUDCG010000021">
    <property type="protein sequence ID" value="MDM8157206.1"/>
    <property type="molecule type" value="Genomic_DNA"/>
</dbReference>
<evidence type="ECO:0000256" key="1">
    <source>
        <dbReference type="ARBA" id="ARBA00022448"/>
    </source>
</evidence>
<dbReference type="Gene3D" id="3.40.50.300">
    <property type="entry name" value="P-loop containing nucleotide triphosphate hydrolases"/>
    <property type="match status" value="1"/>
</dbReference>
<sequence>MLQLEHVRKRYADFQLQCSLTVNSGRITALIGANGAGKSTLFKAALGLIAHEGNVSLFGERIDQPDERQLERIGVVLADSGFSAYLTLQDVRRILKRMYPGFEEERFLTLCRRLELPMQKKIRTFSTGMRAKLKMVCALTHQAQLLVLDEPTAGLDVLARDELLELLREYMAEDERRSILISSHISSDLEPLCDDVYMIDQGTIVLHEETDVLLDAYGLIKASDEQYAHLDRRYLLRVKREPYGVSCLCRERSFYAENYPGLVIEKGSIDRVMTMMIRGEQV</sequence>
<keyword evidence="3 5" id="KW-0067">ATP-binding</keyword>
<organism evidence="5 6">
    <name type="scientific">Amedibacillus dolichus</name>
    <dbReference type="NCBI Taxonomy" id="31971"/>
    <lineage>
        <taxon>Bacteria</taxon>
        <taxon>Bacillati</taxon>
        <taxon>Bacillota</taxon>
        <taxon>Erysipelotrichia</taxon>
        <taxon>Erysipelotrichales</taxon>
        <taxon>Erysipelotrichaceae</taxon>
        <taxon>Amedibacillus</taxon>
    </lineage>
</organism>
<dbReference type="PANTHER" id="PTHR42939">
    <property type="entry name" value="ABC TRANSPORTER ATP-BINDING PROTEIN ALBC-RELATED"/>
    <property type="match status" value="1"/>
</dbReference>
<accession>A0ABT7UC56</accession>
<keyword evidence="6" id="KW-1185">Reference proteome</keyword>
<keyword evidence="2" id="KW-0547">Nucleotide-binding</keyword>
<comment type="caution">
    <text evidence="5">The sequence shown here is derived from an EMBL/GenBank/DDBJ whole genome shotgun (WGS) entry which is preliminary data.</text>
</comment>
<dbReference type="CDD" id="cd03230">
    <property type="entry name" value="ABC_DR_subfamily_A"/>
    <property type="match status" value="1"/>
</dbReference>
<reference evidence="5" key="2">
    <citation type="submission" date="2023-06" db="EMBL/GenBank/DDBJ databases">
        <authorList>
            <person name="Zeman M."/>
            <person name="Kubasova T."/>
            <person name="Jahodarova E."/>
            <person name="Nykrynova M."/>
            <person name="Rychlik I."/>
        </authorList>
    </citation>
    <scope>NUCLEOTIDE SEQUENCE</scope>
    <source>
        <strain evidence="5">ET39</strain>
    </source>
</reference>
<dbReference type="InterPro" id="IPR003439">
    <property type="entry name" value="ABC_transporter-like_ATP-bd"/>
</dbReference>
<dbReference type="SUPFAM" id="SSF52540">
    <property type="entry name" value="P-loop containing nucleoside triphosphate hydrolases"/>
    <property type="match status" value="1"/>
</dbReference>
<dbReference type="GO" id="GO:0005524">
    <property type="term" value="F:ATP binding"/>
    <property type="evidence" value="ECO:0007669"/>
    <property type="project" value="UniProtKB-KW"/>
</dbReference>